<feature type="region of interest" description="Disordered" evidence="1">
    <location>
        <begin position="84"/>
        <end position="129"/>
    </location>
</feature>
<dbReference type="InParanoid" id="A8N0N1"/>
<name>A8N0N1_COPC7</name>
<dbReference type="RefSeq" id="XP_001828363.1">
    <property type="nucleotide sequence ID" value="XM_001828311.2"/>
</dbReference>
<protein>
    <submittedName>
        <fullName evidence="2">Uncharacterized protein</fullName>
    </submittedName>
</protein>
<dbReference type="EMBL" id="AACS02000001">
    <property type="protein sequence ID" value="EAU93355.1"/>
    <property type="molecule type" value="Genomic_DNA"/>
</dbReference>
<evidence type="ECO:0000313" key="2">
    <source>
        <dbReference type="EMBL" id="EAU93355.1"/>
    </source>
</evidence>
<comment type="caution">
    <text evidence="2">The sequence shown here is derived from an EMBL/GenBank/DDBJ whole genome shotgun (WGS) entry which is preliminary data.</text>
</comment>
<gene>
    <name evidence="2" type="ORF">CC1G_04334</name>
</gene>
<dbReference type="KEGG" id="cci:CC1G_04334"/>
<dbReference type="GeneID" id="6004781"/>
<dbReference type="VEuPathDB" id="FungiDB:CC1G_04334"/>
<dbReference type="Proteomes" id="UP000001861">
    <property type="component" value="Unassembled WGS sequence"/>
</dbReference>
<sequence length="281" mass="30437">MSAPLTTATQVNQAQASVLTQTTLDATMKRPSPATLVNTKKRKLTLADGSELDLNGSLPITADIMLAMRARIFELEDQLAAQQVKEQSSERPAKRARVSSGAENASGDVSAEAGSSSAPSKEDEKKRKMQVKKILDRLKKDCKAADVKFQGSPKTIKFDEILEFAEFQALFGGKGTLIQPTPQNKPTSTVTIIHFNSAQLVDFFGADITKLKGNAWTRGGGPRFAKSVKLGQCDLRVDSLDINYSKNGMKCTLKFEVDDASASGMSGCYGPSARRSMGFWF</sequence>
<dbReference type="OMA" id="VTIIEFR"/>
<dbReference type="AlphaFoldDB" id="A8N0N1"/>
<dbReference type="eggNOG" id="ENOG502SNES">
    <property type="taxonomic scope" value="Eukaryota"/>
</dbReference>
<proteinExistence type="predicted"/>
<keyword evidence="3" id="KW-1185">Reference proteome</keyword>
<dbReference type="OrthoDB" id="2743634at2759"/>
<evidence type="ECO:0000313" key="3">
    <source>
        <dbReference type="Proteomes" id="UP000001861"/>
    </source>
</evidence>
<accession>A8N0N1</accession>
<evidence type="ECO:0000256" key="1">
    <source>
        <dbReference type="SAM" id="MobiDB-lite"/>
    </source>
</evidence>
<reference evidence="2 3" key="1">
    <citation type="journal article" date="2010" name="Proc. Natl. Acad. Sci. U.S.A.">
        <title>Insights into evolution of multicellular fungi from the assembled chromosomes of the mushroom Coprinopsis cinerea (Coprinus cinereus).</title>
        <authorList>
            <person name="Stajich J.E."/>
            <person name="Wilke S.K."/>
            <person name="Ahren D."/>
            <person name="Au C.H."/>
            <person name="Birren B.W."/>
            <person name="Borodovsky M."/>
            <person name="Burns C."/>
            <person name="Canback B."/>
            <person name="Casselton L.A."/>
            <person name="Cheng C.K."/>
            <person name="Deng J."/>
            <person name="Dietrich F.S."/>
            <person name="Fargo D.C."/>
            <person name="Farman M.L."/>
            <person name="Gathman A.C."/>
            <person name="Goldberg J."/>
            <person name="Guigo R."/>
            <person name="Hoegger P.J."/>
            <person name="Hooker J.B."/>
            <person name="Huggins A."/>
            <person name="James T.Y."/>
            <person name="Kamada T."/>
            <person name="Kilaru S."/>
            <person name="Kodira C."/>
            <person name="Kues U."/>
            <person name="Kupfer D."/>
            <person name="Kwan H.S."/>
            <person name="Lomsadze A."/>
            <person name="Li W."/>
            <person name="Lilly W.W."/>
            <person name="Ma L.J."/>
            <person name="Mackey A.J."/>
            <person name="Manning G."/>
            <person name="Martin F."/>
            <person name="Muraguchi H."/>
            <person name="Natvig D.O."/>
            <person name="Palmerini H."/>
            <person name="Ramesh M.A."/>
            <person name="Rehmeyer C.J."/>
            <person name="Roe B.A."/>
            <person name="Shenoy N."/>
            <person name="Stanke M."/>
            <person name="Ter-Hovhannisyan V."/>
            <person name="Tunlid A."/>
            <person name="Velagapudi R."/>
            <person name="Vision T.J."/>
            <person name="Zeng Q."/>
            <person name="Zolan M.E."/>
            <person name="Pukkila P.J."/>
        </authorList>
    </citation>
    <scope>NUCLEOTIDE SEQUENCE [LARGE SCALE GENOMIC DNA]</scope>
    <source>
        <strain evidence="3">Okayama-7 / 130 / ATCC MYA-4618 / FGSC 9003</strain>
    </source>
</reference>
<organism evidence="2 3">
    <name type="scientific">Coprinopsis cinerea (strain Okayama-7 / 130 / ATCC MYA-4618 / FGSC 9003)</name>
    <name type="common">Inky cap fungus</name>
    <name type="synonym">Hormographiella aspergillata</name>
    <dbReference type="NCBI Taxonomy" id="240176"/>
    <lineage>
        <taxon>Eukaryota</taxon>
        <taxon>Fungi</taxon>
        <taxon>Dikarya</taxon>
        <taxon>Basidiomycota</taxon>
        <taxon>Agaricomycotina</taxon>
        <taxon>Agaricomycetes</taxon>
        <taxon>Agaricomycetidae</taxon>
        <taxon>Agaricales</taxon>
        <taxon>Agaricineae</taxon>
        <taxon>Psathyrellaceae</taxon>
        <taxon>Coprinopsis</taxon>
    </lineage>
</organism>